<dbReference type="InterPro" id="IPR006015">
    <property type="entry name" value="Universal_stress_UspA"/>
</dbReference>
<comment type="caution">
    <text evidence="3">The sequence shown here is derived from an EMBL/GenBank/DDBJ whole genome shotgun (WGS) entry which is preliminary data.</text>
</comment>
<evidence type="ECO:0000259" key="2">
    <source>
        <dbReference type="Pfam" id="PF00582"/>
    </source>
</evidence>
<name>A0A139BSV7_9PROT</name>
<dbReference type="AlphaFoldDB" id="A0A139BSV7"/>
<dbReference type="Pfam" id="PF00582">
    <property type="entry name" value="Usp"/>
    <property type="match status" value="2"/>
</dbReference>
<dbReference type="PRINTS" id="PR01438">
    <property type="entry name" value="UNVRSLSTRESS"/>
</dbReference>
<dbReference type="Proteomes" id="UP000070578">
    <property type="component" value="Unassembled WGS sequence"/>
</dbReference>
<feature type="domain" description="UspA" evidence="2">
    <location>
        <begin position="5"/>
        <end position="142"/>
    </location>
</feature>
<dbReference type="Gene3D" id="3.40.50.620">
    <property type="entry name" value="HUPs"/>
    <property type="match status" value="2"/>
</dbReference>
<reference evidence="3 4" key="1">
    <citation type="submission" date="2016-02" db="EMBL/GenBank/DDBJ databases">
        <authorList>
            <person name="Wen L."/>
            <person name="He K."/>
            <person name="Yang H."/>
        </authorList>
    </citation>
    <scope>NUCLEOTIDE SEQUENCE [LARGE SCALE GENOMIC DNA]</scope>
    <source>
        <strain evidence="3">ShG14-8</strain>
    </source>
</reference>
<protein>
    <submittedName>
        <fullName evidence="3">Universal stress protein UspA-like protein</fullName>
    </submittedName>
</protein>
<accession>A0A139BSV7</accession>
<evidence type="ECO:0000313" key="4">
    <source>
        <dbReference type="Proteomes" id="UP000070578"/>
    </source>
</evidence>
<reference evidence="3 4" key="2">
    <citation type="submission" date="2016-03" db="EMBL/GenBank/DDBJ databases">
        <title>New uncultured bacterium of the family Gallionellaceae from acid mine drainage: description and reconstruction of genome based on metagenomic analysis of microbial community.</title>
        <authorList>
            <person name="Kadnikov V."/>
            <person name="Ivasenko D."/>
            <person name="Beletsky A."/>
            <person name="Mardanov A."/>
            <person name="Danilova E."/>
            <person name="Pimenov N."/>
            <person name="Karnachuk O."/>
            <person name="Ravin N."/>
        </authorList>
    </citation>
    <scope>NUCLEOTIDE SEQUENCE [LARGE SCALE GENOMIC DNA]</scope>
    <source>
        <strain evidence="3">ShG14-8</strain>
    </source>
</reference>
<dbReference type="PATRIC" id="fig|1796491.3.peg.2010"/>
<organism evidence="3 4">
    <name type="scientific">Candidatus Gallionella acididurans</name>
    <dbReference type="NCBI Taxonomy" id="1796491"/>
    <lineage>
        <taxon>Bacteria</taxon>
        <taxon>Pseudomonadati</taxon>
        <taxon>Pseudomonadota</taxon>
        <taxon>Betaproteobacteria</taxon>
        <taxon>Nitrosomonadales</taxon>
        <taxon>Gallionellaceae</taxon>
        <taxon>Gallionella</taxon>
    </lineage>
</organism>
<dbReference type="CDD" id="cd00293">
    <property type="entry name" value="USP-like"/>
    <property type="match status" value="2"/>
</dbReference>
<proteinExistence type="inferred from homology"/>
<dbReference type="SUPFAM" id="SSF52402">
    <property type="entry name" value="Adenine nucleotide alpha hydrolases-like"/>
    <property type="match status" value="2"/>
</dbReference>
<evidence type="ECO:0000256" key="1">
    <source>
        <dbReference type="ARBA" id="ARBA00008791"/>
    </source>
</evidence>
<sequence length="275" mass="29597">MKHPFDHILLATEHTEFDSGAERVAFEMARICGVPLAAVVPVVSNPEYEIVAPELAVVAEREAAAKIAELRASAKKQGVRLDILARRGEEPYQEIVDEASERKSDLIVIHRRDKRSFLSNLLIGETVSKVVGHAPCHVMFVPRASGMWSHGVMAAIDTSMAAEHVATVAAAIAVQCNLPLTIISVIQHDTPALHMEVERTISHTVAVAAAAGARVKSLILLGKPFEQVLETAKSLGTDLIVVGRHGESNVVRTPFGGTTQKIVGLSDRPVLVVRV</sequence>
<evidence type="ECO:0000313" key="3">
    <source>
        <dbReference type="EMBL" id="KXS32018.1"/>
    </source>
</evidence>
<gene>
    <name evidence="3" type="ORF">AWT59_1839</name>
</gene>
<comment type="similarity">
    <text evidence="1">Belongs to the universal stress protein A family.</text>
</comment>
<dbReference type="PANTHER" id="PTHR46268">
    <property type="entry name" value="STRESS RESPONSE PROTEIN NHAX"/>
    <property type="match status" value="1"/>
</dbReference>
<feature type="domain" description="UspA" evidence="2">
    <location>
        <begin position="152"/>
        <end position="274"/>
    </location>
</feature>
<dbReference type="InterPro" id="IPR006016">
    <property type="entry name" value="UspA"/>
</dbReference>
<dbReference type="PANTHER" id="PTHR46268:SF6">
    <property type="entry name" value="UNIVERSAL STRESS PROTEIN UP12"/>
    <property type="match status" value="1"/>
</dbReference>
<dbReference type="InterPro" id="IPR014729">
    <property type="entry name" value="Rossmann-like_a/b/a_fold"/>
</dbReference>
<dbReference type="EMBL" id="LSLI01000045">
    <property type="protein sequence ID" value="KXS32018.1"/>
    <property type="molecule type" value="Genomic_DNA"/>
</dbReference>